<feature type="domain" description="Methyltransferase type 11" evidence="1">
    <location>
        <begin position="86"/>
        <end position="133"/>
    </location>
</feature>
<protein>
    <submittedName>
        <fullName evidence="2">Methyltransferase domain-containing protein</fullName>
    </submittedName>
</protein>
<dbReference type="RefSeq" id="WP_158864181.1">
    <property type="nucleotide sequence ID" value="NZ_CP046401.1"/>
</dbReference>
<keyword evidence="2" id="KW-0808">Transferase</keyword>
<evidence type="ECO:0000313" key="2">
    <source>
        <dbReference type="EMBL" id="QGY43243.1"/>
    </source>
</evidence>
<dbReference type="Pfam" id="PF08241">
    <property type="entry name" value="Methyltransf_11"/>
    <property type="match status" value="1"/>
</dbReference>
<dbReference type="GO" id="GO:0008757">
    <property type="term" value="F:S-adenosylmethionine-dependent methyltransferase activity"/>
    <property type="evidence" value="ECO:0007669"/>
    <property type="project" value="InterPro"/>
</dbReference>
<dbReference type="GO" id="GO:0032259">
    <property type="term" value="P:methylation"/>
    <property type="evidence" value="ECO:0007669"/>
    <property type="project" value="UniProtKB-KW"/>
</dbReference>
<evidence type="ECO:0000259" key="1">
    <source>
        <dbReference type="Pfam" id="PF08241"/>
    </source>
</evidence>
<dbReference type="KEGG" id="mcos:GM418_06095"/>
<dbReference type="Proteomes" id="UP000428260">
    <property type="component" value="Chromosome"/>
</dbReference>
<dbReference type="Gene3D" id="3.40.50.150">
    <property type="entry name" value="Vaccinia Virus protein VP39"/>
    <property type="match status" value="1"/>
</dbReference>
<keyword evidence="3" id="KW-1185">Reference proteome</keyword>
<dbReference type="InterPro" id="IPR029063">
    <property type="entry name" value="SAM-dependent_MTases_sf"/>
</dbReference>
<reference evidence="2 3" key="1">
    <citation type="submission" date="2019-11" db="EMBL/GenBank/DDBJ databases">
        <authorList>
            <person name="Zheng R.K."/>
            <person name="Sun C.M."/>
        </authorList>
    </citation>
    <scope>NUCLEOTIDE SEQUENCE [LARGE SCALE GENOMIC DNA]</scope>
    <source>
        <strain evidence="2 3">WC007</strain>
    </source>
</reference>
<gene>
    <name evidence="2" type="ORF">GM418_06095</name>
</gene>
<accession>A0A6I6JVB0</accession>
<sequence length="252" mass="28785">MLSFLKYDIPYELDSPERTVFHGEIIREKVFLRRLYREWYDVLLKRKPQLPTGKVIEVGSGGGFLKELDPDVLCADVLDLPSNDLTFSALDMPFDNNEISSIFMIDTFHHIPDAGRFLSEVSRVLKKDGLLIMIEPANSLWGRFIYKNFHHEPFDVDGNWTIPSSGPLSGANGALPWIVFERDSDVFNSKFPNLKLHHLNYHTPFRYLLSGGVSFKSLVPGFSYGFFKLADKCLSGISKQMSMFVTIVIRKV</sequence>
<dbReference type="AlphaFoldDB" id="A0A6I6JVB0"/>
<dbReference type="SUPFAM" id="SSF53335">
    <property type="entry name" value="S-adenosyl-L-methionine-dependent methyltransferases"/>
    <property type="match status" value="1"/>
</dbReference>
<keyword evidence="2" id="KW-0489">Methyltransferase</keyword>
<evidence type="ECO:0000313" key="3">
    <source>
        <dbReference type="Proteomes" id="UP000428260"/>
    </source>
</evidence>
<organism evidence="2 3">
    <name type="scientific">Maribellus comscasis</name>
    <dbReference type="NCBI Taxonomy" id="2681766"/>
    <lineage>
        <taxon>Bacteria</taxon>
        <taxon>Pseudomonadati</taxon>
        <taxon>Bacteroidota</taxon>
        <taxon>Bacteroidia</taxon>
        <taxon>Marinilabiliales</taxon>
        <taxon>Prolixibacteraceae</taxon>
        <taxon>Maribellus</taxon>
    </lineage>
</organism>
<name>A0A6I6JVB0_9BACT</name>
<dbReference type="EMBL" id="CP046401">
    <property type="protein sequence ID" value="QGY43243.1"/>
    <property type="molecule type" value="Genomic_DNA"/>
</dbReference>
<proteinExistence type="predicted"/>
<dbReference type="InterPro" id="IPR013216">
    <property type="entry name" value="Methyltransf_11"/>
</dbReference>